<dbReference type="Proteomes" id="UP001372338">
    <property type="component" value="Unassembled WGS sequence"/>
</dbReference>
<dbReference type="AlphaFoldDB" id="A0AAN9FUL2"/>
<dbReference type="EMBL" id="JAYWIO010000002">
    <property type="protein sequence ID" value="KAK7281391.1"/>
    <property type="molecule type" value="Genomic_DNA"/>
</dbReference>
<organism evidence="1 2">
    <name type="scientific">Crotalaria pallida</name>
    <name type="common">Smooth rattlebox</name>
    <name type="synonym">Crotalaria striata</name>
    <dbReference type="NCBI Taxonomy" id="3830"/>
    <lineage>
        <taxon>Eukaryota</taxon>
        <taxon>Viridiplantae</taxon>
        <taxon>Streptophyta</taxon>
        <taxon>Embryophyta</taxon>
        <taxon>Tracheophyta</taxon>
        <taxon>Spermatophyta</taxon>
        <taxon>Magnoliopsida</taxon>
        <taxon>eudicotyledons</taxon>
        <taxon>Gunneridae</taxon>
        <taxon>Pentapetalae</taxon>
        <taxon>rosids</taxon>
        <taxon>fabids</taxon>
        <taxon>Fabales</taxon>
        <taxon>Fabaceae</taxon>
        <taxon>Papilionoideae</taxon>
        <taxon>50 kb inversion clade</taxon>
        <taxon>genistoids sensu lato</taxon>
        <taxon>core genistoids</taxon>
        <taxon>Crotalarieae</taxon>
        <taxon>Crotalaria</taxon>
    </lineage>
</organism>
<protein>
    <submittedName>
        <fullName evidence="1">Uncharacterized protein</fullName>
    </submittedName>
</protein>
<keyword evidence="2" id="KW-1185">Reference proteome</keyword>
<proteinExistence type="predicted"/>
<evidence type="ECO:0000313" key="2">
    <source>
        <dbReference type="Proteomes" id="UP001372338"/>
    </source>
</evidence>
<evidence type="ECO:0000313" key="1">
    <source>
        <dbReference type="EMBL" id="KAK7281391.1"/>
    </source>
</evidence>
<gene>
    <name evidence="1" type="ORF">RIF29_09345</name>
</gene>
<comment type="caution">
    <text evidence="1">The sequence shown here is derived from an EMBL/GenBank/DDBJ whole genome shotgun (WGS) entry which is preliminary data.</text>
</comment>
<accession>A0AAN9FUL2</accession>
<sequence length="85" mass="9018">MCLDDKRRGGGDDGDLCLTVLDGELDGDAKALPVLGGFFGDVFYDLLGREDRSSGRGNSPCADLTAGDPDVNVDDLGGVELWWHC</sequence>
<name>A0AAN9FUL2_CROPI</name>
<reference evidence="1 2" key="1">
    <citation type="submission" date="2024-01" db="EMBL/GenBank/DDBJ databases">
        <title>The genomes of 5 underutilized Papilionoideae crops provide insights into root nodulation and disease resistanc.</title>
        <authorList>
            <person name="Yuan L."/>
        </authorList>
    </citation>
    <scope>NUCLEOTIDE SEQUENCE [LARGE SCALE GENOMIC DNA]</scope>
    <source>
        <strain evidence="1">ZHUSHIDOU_FW_LH</strain>
        <tissue evidence="1">Leaf</tissue>
    </source>
</reference>